<feature type="region of interest" description="Disordered" evidence="11">
    <location>
        <begin position="404"/>
        <end position="428"/>
    </location>
</feature>
<evidence type="ECO:0000256" key="4">
    <source>
        <dbReference type="ARBA" id="ARBA00022737"/>
    </source>
</evidence>
<feature type="compositionally biased region" description="Basic and acidic residues" evidence="11">
    <location>
        <begin position="419"/>
        <end position="428"/>
    </location>
</feature>
<evidence type="ECO:0000256" key="10">
    <source>
        <dbReference type="ARBA" id="ARBA00023242"/>
    </source>
</evidence>
<name>A0A1E3QSA8_9ASCO</name>
<evidence type="ECO:0008006" key="14">
    <source>
        <dbReference type="Google" id="ProtNLM"/>
    </source>
</evidence>
<sequence length="569" mass="62104">MESTISFNFAGPAIQSVDLGLPKTASVADEPMLSVRSLSYAYPPSTYKQIVQKRAKLNELAARVAAHSPDDECISRYILLTAEYGLRVPTDSRVVQTATPKRSILQRAESGELFPVKAPVLKPTPVATLKLETDSETKWPCECGRNYSTRDARKKHQVAPGRCAARHGDYATLLPLHVTADAIVAVDAASTPSPLALFRLPCECGRKYSTRDARKKHQLAPGRCTARYGDAATIPNMGPTNLEPLAGSTTSEILTEELANRVGCECGKFYSTRDARKKHQLAPGRCTARYGDAAKIPNMGPTNLEPPAAPIVLEVLAEELPNRVGCECGKFYSTRDARKKHQLAPGRCTARHGALATIAPGVVTVEEKRDEDKPMPLLPKHEVLAIEPESNKVYCECGRGFSSKDTRRKHQAAPGRCPVRTEGKLEKPSTEVLAPKPELMVNPELAPKPSINLFAKPEVKAESKEEKKEKMDISSLMNNESPPKPFTEIPNAPGDDDRAPCECGKTFSTKSARRKHQKAEGRCEARYGPTATIKPHIFTATRRTKAIDETDEGTPGGSVEPEKLKENTA</sequence>
<dbReference type="InterPro" id="IPR050527">
    <property type="entry name" value="Snail/Krueppel_Znf"/>
</dbReference>
<dbReference type="GO" id="GO:0008270">
    <property type="term" value="F:zinc ion binding"/>
    <property type="evidence" value="ECO:0007669"/>
    <property type="project" value="UniProtKB-KW"/>
</dbReference>
<evidence type="ECO:0000256" key="5">
    <source>
        <dbReference type="ARBA" id="ARBA00022771"/>
    </source>
</evidence>
<keyword evidence="5" id="KW-0863">Zinc-finger</keyword>
<feature type="compositionally biased region" description="Basic and acidic residues" evidence="11">
    <location>
        <begin position="560"/>
        <end position="569"/>
    </location>
</feature>
<dbReference type="Proteomes" id="UP000094336">
    <property type="component" value="Unassembled WGS sequence"/>
</dbReference>
<evidence type="ECO:0000313" key="13">
    <source>
        <dbReference type="Proteomes" id="UP000094336"/>
    </source>
</evidence>
<keyword evidence="6" id="KW-0862">Zinc</keyword>
<evidence type="ECO:0000313" key="12">
    <source>
        <dbReference type="EMBL" id="ODQ80550.1"/>
    </source>
</evidence>
<reference evidence="13" key="1">
    <citation type="submission" date="2016-05" db="EMBL/GenBank/DDBJ databases">
        <title>Comparative genomics of biotechnologically important yeasts.</title>
        <authorList>
            <consortium name="DOE Joint Genome Institute"/>
            <person name="Riley R."/>
            <person name="Haridas S."/>
            <person name="Wolfe K.H."/>
            <person name="Lopes M.R."/>
            <person name="Hittinger C.T."/>
            <person name="Goker M."/>
            <person name="Salamov A."/>
            <person name="Wisecaver J."/>
            <person name="Long T.M."/>
            <person name="Aerts A.L."/>
            <person name="Barry K."/>
            <person name="Choi C."/>
            <person name="Clum A."/>
            <person name="Coughlan A.Y."/>
            <person name="Deshpande S."/>
            <person name="Douglass A.P."/>
            <person name="Hanson S.J."/>
            <person name="Klenk H.-P."/>
            <person name="Labutti K."/>
            <person name="Lapidus A."/>
            <person name="Lindquist E."/>
            <person name="Lipzen A."/>
            <person name="Meier-Kolthoff J.P."/>
            <person name="Ohm R.A."/>
            <person name="Otillar R.P."/>
            <person name="Pangilinan J."/>
            <person name="Peng Y."/>
            <person name="Rokas A."/>
            <person name="Rosa C.A."/>
            <person name="Scheuner C."/>
            <person name="Sibirny A.A."/>
            <person name="Slot J.C."/>
            <person name="Stielow J.B."/>
            <person name="Sun H."/>
            <person name="Kurtzman C.P."/>
            <person name="Blackwell M."/>
            <person name="Grigoriev I.V."/>
            <person name="Jeffries T.W."/>
        </authorList>
    </citation>
    <scope>NUCLEOTIDE SEQUENCE [LARGE SCALE GENOMIC DNA]</scope>
    <source>
        <strain evidence="13">NRRL Y-12698</strain>
    </source>
</reference>
<feature type="region of interest" description="Disordered" evidence="11">
    <location>
        <begin position="459"/>
        <end position="569"/>
    </location>
</feature>
<accession>A0A1E3QSA8</accession>
<dbReference type="GO" id="GO:0000978">
    <property type="term" value="F:RNA polymerase II cis-regulatory region sequence-specific DNA binding"/>
    <property type="evidence" value="ECO:0007669"/>
    <property type="project" value="TreeGrafter"/>
</dbReference>
<dbReference type="PANTHER" id="PTHR24388">
    <property type="entry name" value="ZINC FINGER PROTEIN"/>
    <property type="match status" value="1"/>
</dbReference>
<dbReference type="PANTHER" id="PTHR24388:SF96">
    <property type="entry name" value="GENE, 32687-RELATED"/>
    <property type="match status" value="1"/>
</dbReference>
<keyword evidence="9" id="KW-0804">Transcription</keyword>
<comment type="similarity">
    <text evidence="2">Belongs to the krueppel C2H2-type zinc-finger protein family.</text>
</comment>
<evidence type="ECO:0000256" key="9">
    <source>
        <dbReference type="ARBA" id="ARBA00023163"/>
    </source>
</evidence>
<evidence type="ECO:0000256" key="11">
    <source>
        <dbReference type="SAM" id="MobiDB-lite"/>
    </source>
</evidence>
<evidence type="ECO:0000256" key="1">
    <source>
        <dbReference type="ARBA" id="ARBA00004123"/>
    </source>
</evidence>
<dbReference type="AlphaFoldDB" id="A0A1E3QSA8"/>
<dbReference type="GO" id="GO:0005634">
    <property type="term" value="C:nucleus"/>
    <property type="evidence" value="ECO:0007669"/>
    <property type="project" value="UniProtKB-SubCell"/>
</dbReference>
<protein>
    <recommendedName>
        <fullName evidence="14">C2H2-type domain-containing protein</fullName>
    </recommendedName>
</protein>
<keyword evidence="13" id="KW-1185">Reference proteome</keyword>
<keyword evidence="7" id="KW-0805">Transcription regulation</keyword>
<dbReference type="GO" id="GO:0000981">
    <property type="term" value="F:DNA-binding transcription factor activity, RNA polymerase II-specific"/>
    <property type="evidence" value="ECO:0007669"/>
    <property type="project" value="TreeGrafter"/>
</dbReference>
<evidence type="ECO:0000256" key="6">
    <source>
        <dbReference type="ARBA" id="ARBA00022833"/>
    </source>
</evidence>
<dbReference type="RefSeq" id="XP_018985878.1">
    <property type="nucleotide sequence ID" value="XM_019128472.1"/>
</dbReference>
<evidence type="ECO:0000256" key="2">
    <source>
        <dbReference type="ARBA" id="ARBA00006991"/>
    </source>
</evidence>
<evidence type="ECO:0000256" key="3">
    <source>
        <dbReference type="ARBA" id="ARBA00022723"/>
    </source>
</evidence>
<comment type="subcellular location">
    <subcellularLocation>
        <location evidence="1">Nucleus</location>
    </subcellularLocation>
</comment>
<keyword evidence="4" id="KW-0677">Repeat</keyword>
<organism evidence="12 13">
    <name type="scientific">Babjeviella inositovora NRRL Y-12698</name>
    <dbReference type="NCBI Taxonomy" id="984486"/>
    <lineage>
        <taxon>Eukaryota</taxon>
        <taxon>Fungi</taxon>
        <taxon>Dikarya</taxon>
        <taxon>Ascomycota</taxon>
        <taxon>Saccharomycotina</taxon>
        <taxon>Pichiomycetes</taxon>
        <taxon>Serinales incertae sedis</taxon>
        <taxon>Babjeviella</taxon>
    </lineage>
</organism>
<proteinExistence type="inferred from homology"/>
<evidence type="ECO:0000256" key="7">
    <source>
        <dbReference type="ARBA" id="ARBA00023015"/>
    </source>
</evidence>
<dbReference type="EMBL" id="KV454429">
    <property type="protein sequence ID" value="ODQ80550.1"/>
    <property type="molecule type" value="Genomic_DNA"/>
</dbReference>
<dbReference type="GeneID" id="30146325"/>
<evidence type="ECO:0000256" key="8">
    <source>
        <dbReference type="ARBA" id="ARBA00023125"/>
    </source>
</evidence>
<keyword evidence="10" id="KW-0539">Nucleus</keyword>
<feature type="compositionally biased region" description="Basic and acidic residues" evidence="11">
    <location>
        <begin position="459"/>
        <end position="472"/>
    </location>
</feature>
<keyword evidence="3" id="KW-0479">Metal-binding</keyword>
<gene>
    <name evidence="12" type="ORF">BABINDRAFT_160817</name>
</gene>
<keyword evidence="8" id="KW-0238">DNA-binding</keyword>